<proteinExistence type="predicted"/>
<feature type="transmembrane region" description="Helical" evidence="1">
    <location>
        <begin position="48"/>
        <end position="67"/>
    </location>
</feature>
<evidence type="ECO:0000313" key="2">
    <source>
        <dbReference type="EMBL" id="CUN17216.1"/>
    </source>
</evidence>
<evidence type="ECO:0000313" key="3">
    <source>
        <dbReference type="Proteomes" id="UP000095598"/>
    </source>
</evidence>
<gene>
    <name evidence="2" type="ORF">ERS852425_03093</name>
</gene>
<dbReference type="Proteomes" id="UP000095598">
    <property type="component" value="Unassembled WGS sequence"/>
</dbReference>
<sequence length="96" mass="10755">MKEIKKYEKKYLSSFLLGMYPVFSNIFAGTQAAVNQVNKLVNSLYKPIQAAGFLITIYAVGMFILDMRSENSDAIGKRIMQICVGLFLYGLKGLMS</sequence>
<reference evidence="2 3" key="1">
    <citation type="submission" date="2015-09" db="EMBL/GenBank/DDBJ databases">
        <authorList>
            <consortium name="Pathogen Informatics"/>
        </authorList>
    </citation>
    <scope>NUCLEOTIDE SEQUENCE [LARGE SCALE GENOMIC DNA]</scope>
    <source>
        <strain evidence="2 3">2789STDY5608868</strain>
    </source>
</reference>
<evidence type="ECO:0000256" key="1">
    <source>
        <dbReference type="SAM" id="Phobius"/>
    </source>
</evidence>
<organism evidence="2 3">
    <name type="scientific">Anaerostipes hadrus</name>
    <dbReference type="NCBI Taxonomy" id="649756"/>
    <lineage>
        <taxon>Bacteria</taxon>
        <taxon>Bacillati</taxon>
        <taxon>Bacillota</taxon>
        <taxon>Clostridia</taxon>
        <taxon>Lachnospirales</taxon>
        <taxon>Lachnospiraceae</taxon>
        <taxon>Anaerostipes</taxon>
    </lineage>
</organism>
<keyword evidence="1" id="KW-1133">Transmembrane helix</keyword>
<name>A0A173US79_ANAHA</name>
<feature type="transmembrane region" description="Helical" evidence="1">
    <location>
        <begin position="12"/>
        <end position="28"/>
    </location>
</feature>
<accession>A0A173US79</accession>
<protein>
    <submittedName>
        <fullName evidence="2">Uncharacterized protein</fullName>
    </submittedName>
</protein>
<dbReference type="RefSeq" id="WP_044922571.1">
    <property type="nucleotide sequence ID" value="NZ_CYXT01000033.1"/>
</dbReference>
<keyword evidence="1" id="KW-0812">Transmembrane</keyword>
<keyword evidence="1" id="KW-0472">Membrane</keyword>
<dbReference type="EMBL" id="CYXT01000033">
    <property type="protein sequence ID" value="CUN17216.1"/>
    <property type="molecule type" value="Genomic_DNA"/>
</dbReference>
<dbReference type="AlphaFoldDB" id="A0A173US79"/>